<evidence type="ECO:0000256" key="1">
    <source>
        <dbReference type="SAM" id="MobiDB-lite"/>
    </source>
</evidence>
<keyword evidence="3" id="KW-1185">Reference proteome</keyword>
<feature type="region of interest" description="Disordered" evidence="1">
    <location>
        <begin position="110"/>
        <end position="129"/>
    </location>
</feature>
<reference evidence="2" key="1">
    <citation type="journal article" date="2020" name="Stud. Mycol.">
        <title>101 Dothideomycetes genomes: a test case for predicting lifestyles and emergence of pathogens.</title>
        <authorList>
            <person name="Haridas S."/>
            <person name="Albert R."/>
            <person name="Binder M."/>
            <person name="Bloem J."/>
            <person name="Labutti K."/>
            <person name="Salamov A."/>
            <person name="Andreopoulos B."/>
            <person name="Baker S."/>
            <person name="Barry K."/>
            <person name="Bills G."/>
            <person name="Bluhm B."/>
            <person name="Cannon C."/>
            <person name="Castanera R."/>
            <person name="Culley D."/>
            <person name="Daum C."/>
            <person name="Ezra D."/>
            <person name="Gonzalez J."/>
            <person name="Henrissat B."/>
            <person name="Kuo A."/>
            <person name="Liang C."/>
            <person name="Lipzen A."/>
            <person name="Lutzoni F."/>
            <person name="Magnuson J."/>
            <person name="Mondo S."/>
            <person name="Nolan M."/>
            <person name="Ohm R."/>
            <person name="Pangilinan J."/>
            <person name="Park H.-J."/>
            <person name="Ramirez L."/>
            <person name="Alfaro M."/>
            <person name="Sun H."/>
            <person name="Tritt A."/>
            <person name="Yoshinaga Y."/>
            <person name="Zwiers L.-H."/>
            <person name="Turgeon B."/>
            <person name="Goodwin S."/>
            <person name="Spatafora J."/>
            <person name="Crous P."/>
            <person name="Grigoriev I."/>
        </authorList>
    </citation>
    <scope>NUCLEOTIDE SEQUENCE</scope>
    <source>
        <strain evidence="2">CBS 175.79</strain>
    </source>
</reference>
<dbReference type="GeneID" id="54284055"/>
<name>A0A6A5YAE1_9PLEO</name>
<dbReference type="Proteomes" id="UP000799778">
    <property type="component" value="Unassembled WGS sequence"/>
</dbReference>
<protein>
    <submittedName>
        <fullName evidence="2">Uncharacterized protein</fullName>
    </submittedName>
</protein>
<evidence type="ECO:0000313" key="2">
    <source>
        <dbReference type="EMBL" id="KAF2021554.1"/>
    </source>
</evidence>
<feature type="non-terminal residue" evidence="2">
    <location>
        <position position="129"/>
    </location>
</feature>
<gene>
    <name evidence="2" type="ORF">BU24DRAFT_417195</name>
</gene>
<organism evidence="2 3">
    <name type="scientific">Aaosphaeria arxii CBS 175.79</name>
    <dbReference type="NCBI Taxonomy" id="1450172"/>
    <lineage>
        <taxon>Eukaryota</taxon>
        <taxon>Fungi</taxon>
        <taxon>Dikarya</taxon>
        <taxon>Ascomycota</taxon>
        <taxon>Pezizomycotina</taxon>
        <taxon>Dothideomycetes</taxon>
        <taxon>Pleosporomycetidae</taxon>
        <taxon>Pleosporales</taxon>
        <taxon>Pleosporales incertae sedis</taxon>
        <taxon>Aaosphaeria</taxon>
    </lineage>
</organism>
<accession>A0A6A5YAE1</accession>
<evidence type="ECO:0000313" key="3">
    <source>
        <dbReference type="Proteomes" id="UP000799778"/>
    </source>
</evidence>
<dbReference type="AlphaFoldDB" id="A0A6A5YAE1"/>
<dbReference type="EMBL" id="ML978066">
    <property type="protein sequence ID" value="KAF2021554.1"/>
    <property type="molecule type" value="Genomic_DNA"/>
</dbReference>
<proteinExistence type="predicted"/>
<dbReference type="RefSeq" id="XP_033389893.1">
    <property type="nucleotide sequence ID" value="XM_033526658.1"/>
</dbReference>
<sequence length="129" mass="15305">MTDYHTDFDLRARKKVKQSIKHVGPMVIMPQEESAARTKSGKAYRSPTYFMVEYHSDKRRNPLCKSHPLVEWLTRTELSQFHSVKWVEKRFQEMLPSYNKNKAFFEKCREDGKHPGTKQPLQEGDRCND</sequence>